<keyword evidence="11" id="KW-1185">Reference proteome</keyword>
<evidence type="ECO:0000256" key="1">
    <source>
        <dbReference type="ARBA" id="ARBA00022527"/>
    </source>
</evidence>
<dbReference type="SUPFAM" id="SSF49265">
    <property type="entry name" value="Fibronectin type III"/>
    <property type="match status" value="1"/>
</dbReference>
<evidence type="ECO:0000259" key="8">
    <source>
        <dbReference type="PROSITE" id="PS50011"/>
    </source>
</evidence>
<name>A0A0L0D8R1_THETB</name>
<dbReference type="SUPFAM" id="SSF49879">
    <property type="entry name" value="SMAD/FHA domain"/>
    <property type="match status" value="1"/>
</dbReference>
<protein>
    <submittedName>
        <fullName evidence="10">STE/STE11 protein kinase</fullName>
    </submittedName>
</protein>
<dbReference type="GeneID" id="25560191"/>
<dbReference type="SMART" id="SM00220">
    <property type="entry name" value="S_TKc"/>
    <property type="match status" value="1"/>
</dbReference>
<dbReference type="GO" id="GO:0005524">
    <property type="term" value="F:ATP binding"/>
    <property type="evidence" value="ECO:0007669"/>
    <property type="project" value="UniProtKB-KW"/>
</dbReference>
<dbReference type="Proteomes" id="UP000054408">
    <property type="component" value="Unassembled WGS sequence"/>
</dbReference>
<feature type="domain" description="Fibronectin type-III" evidence="9">
    <location>
        <begin position="325"/>
        <end position="419"/>
    </location>
</feature>
<dbReference type="InterPro" id="IPR008984">
    <property type="entry name" value="SMAD_FHA_dom_sf"/>
</dbReference>
<proteinExistence type="predicted"/>
<evidence type="ECO:0000256" key="2">
    <source>
        <dbReference type="ARBA" id="ARBA00022679"/>
    </source>
</evidence>
<dbReference type="CDD" id="cd06606">
    <property type="entry name" value="STKc_MAPKKK"/>
    <property type="match status" value="1"/>
</dbReference>
<sequence>MSESGTSERGRGSSTSGGGGGGCSRVVLSAHPDKEAKRVRFTVTSDKPAYFGRVAETMTTRIARSGYPGDVCVLKTERVSGAHLKVWFEAGAFYVKDLKSANGTLLLTPSPHGVLETFLGNRHERAPPVKLEPLSVLVLAGDLRLVVESIALAPGHDVDLGHSLTTAAEFDGTVTAGESATDLALHVVAGPGAGSTFLMSPGHTYLIGRESSKPVTVRRAGVVRFSIGVPKAPLSARHALKRSHAELSFLSPIERRHSSPEARYKVTARGSVGYLVRDCKDELDLNAVAWEELAPGGSLLFAFDDLVKIGNVVFLVTSNHAVPRKIAPPQLMGCSPVDLLLSWGVQGTAASVTSFMIQATSKNPAKAAARDWKLFSSVKPQLLISELSPSTEYWVQVRARNAAGLGPWSRPAVFRTSASWSDDECDDDESYDYEYVGDAGGAGGGEGGDGESGLELVANSSASDVTAVLGLFSHREGNELRFVKAKLLGQGGQAVVYLGIDLDDGGMYAVKEVSFAASDEKEVANASMLVETVSMLQELEHEHIVRYKGVAQSEGMLRIFQEYCASGSVRGMLDDLDEGVDGLPEVIVARYTAQILRGLAYLHANSILHRDIKAANVLVHVAGDVTVLKISDFGLAWQAKTGTGTRGTVGTPYFMAPEVVRNTTPAPAGDIWALGCTVYEMLVGAPPLLAMGDVRAFFYIGSVLARQDYGHQLPQSVAVSPQCADFLRQCFAVDPASRTTAEALLSHEWLAMFAQR</sequence>
<keyword evidence="1" id="KW-0723">Serine/threonine-protein kinase</keyword>
<dbReference type="PANTHER" id="PTHR11584">
    <property type="entry name" value="SERINE/THREONINE PROTEIN KINASE"/>
    <property type="match status" value="1"/>
</dbReference>
<dbReference type="InterPro" id="IPR000253">
    <property type="entry name" value="FHA_dom"/>
</dbReference>
<keyword evidence="5" id="KW-0067">ATP-binding</keyword>
<dbReference type="eggNOG" id="KOG0198">
    <property type="taxonomic scope" value="Eukaryota"/>
</dbReference>
<keyword evidence="3" id="KW-0547">Nucleotide-binding</keyword>
<dbReference type="PROSITE" id="PS50853">
    <property type="entry name" value="FN3"/>
    <property type="match status" value="1"/>
</dbReference>
<evidence type="ECO:0000259" key="7">
    <source>
        <dbReference type="PROSITE" id="PS50006"/>
    </source>
</evidence>
<feature type="domain" description="Protein kinase" evidence="8">
    <location>
        <begin position="482"/>
        <end position="750"/>
    </location>
</feature>
<feature type="domain" description="FHA" evidence="7">
    <location>
        <begin position="49"/>
        <end position="106"/>
    </location>
</feature>
<dbReference type="STRING" id="461836.A0A0L0D8R1"/>
<dbReference type="OrthoDB" id="1542418at2759"/>
<evidence type="ECO:0000313" key="11">
    <source>
        <dbReference type="Proteomes" id="UP000054408"/>
    </source>
</evidence>
<evidence type="ECO:0000256" key="5">
    <source>
        <dbReference type="ARBA" id="ARBA00022840"/>
    </source>
</evidence>
<dbReference type="CDD" id="cd00060">
    <property type="entry name" value="FHA"/>
    <property type="match status" value="1"/>
</dbReference>
<organism evidence="10 11">
    <name type="scientific">Thecamonas trahens ATCC 50062</name>
    <dbReference type="NCBI Taxonomy" id="461836"/>
    <lineage>
        <taxon>Eukaryota</taxon>
        <taxon>Apusozoa</taxon>
        <taxon>Apusomonadida</taxon>
        <taxon>Apusomonadidae</taxon>
        <taxon>Thecamonas</taxon>
    </lineage>
</organism>
<dbReference type="PROSITE" id="PS50011">
    <property type="entry name" value="PROTEIN_KINASE_DOM"/>
    <property type="match status" value="1"/>
</dbReference>
<dbReference type="InterPro" id="IPR003961">
    <property type="entry name" value="FN3_dom"/>
</dbReference>
<feature type="region of interest" description="Disordered" evidence="6">
    <location>
        <begin position="1"/>
        <end position="27"/>
    </location>
</feature>
<dbReference type="InterPro" id="IPR013783">
    <property type="entry name" value="Ig-like_fold"/>
</dbReference>
<evidence type="ECO:0000259" key="9">
    <source>
        <dbReference type="PROSITE" id="PS50853"/>
    </source>
</evidence>
<dbReference type="InterPro" id="IPR011009">
    <property type="entry name" value="Kinase-like_dom_sf"/>
</dbReference>
<dbReference type="Pfam" id="PF00041">
    <property type="entry name" value="fn3"/>
    <property type="match status" value="1"/>
</dbReference>
<dbReference type="PROSITE" id="PS50006">
    <property type="entry name" value="FHA_DOMAIN"/>
    <property type="match status" value="1"/>
</dbReference>
<dbReference type="GO" id="GO:0004674">
    <property type="term" value="F:protein serine/threonine kinase activity"/>
    <property type="evidence" value="ECO:0007669"/>
    <property type="project" value="UniProtKB-KW"/>
</dbReference>
<dbReference type="SUPFAM" id="SSF56112">
    <property type="entry name" value="Protein kinase-like (PK-like)"/>
    <property type="match status" value="1"/>
</dbReference>
<dbReference type="InterPro" id="IPR008271">
    <property type="entry name" value="Ser/Thr_kinase_AS"/>
</dbReference>
<dbReference type="PROSITE" id="PS00108">
    <property type="entry name" value="PROTEIN_KINASE_ST"/>
    <property type="match status" value="1"/>
</dbReference>
<evidence type="ECO:0000256" key="6">
    <source>
        <dbReference type="SAM" id="MobiDB-lite"/>
    </source>
</evidence>
<dbReference type="PANTHER" id="PTHR11584:SF369">
    <property type="entry name" value="MITOGEN-ACTIVATED PROTEIN KINASE KINASE KINASE 19-RELATED"/>
    <property type="match status" value="1"/>
</dbReference>
<dbReference type="RefSeq" id="XP_013762661.1">
    <property type="nucleotide sequence ID" value="XM_013907207.1"/>
</dbReference>
<evidence type="ECO:0000313" key="10">
    <source>
        <dbReference type="EMBL" id="KNC48605.1"/>
    </source>
</evidence>
<reference evidence="10 11" key="1">
    <citation type="submission" date="2010-05" db="EMBL/GenBank/DDBJ databases">
        <title>The Genome Sequence of Thecamonas trahens ATCC 50062.</title>
        <authorList>
            <consortium name="The Broad Institute Genome Sequencing Platform"/>
            <person name="Russ C."/>
            <person name="Cuomo C."/>
            <person name="Shea T."/>
            <person name="Young S.K."/>
            <person name="Zeng Q."/>
            <person name="Koehrsen M."/>
            <person name="Haas B."/>
            <person name="Borodovsky M."/>
            <person name="Guigo R."/>
            <person name="Alvarado L."/>
            <person name="Berlin A."/>
            <person name="Bochicchio J."/>
            <person name="Borenstein D."/>
            <person name="Chapman S."/>
            <person name="Chen Z."/>
            <person name="Freedman E."/>
            <person name="Gellesch M."/>
            <person name="Goldberg J."/>
            <person name="Griggs A."/>
            <person name="Gujja S."/>
            <person name="Heilman E."/>
            <person name="Heiman D."/>
            <person name="Hepburn T."/>
            <person name="Howarth C."/>
            <person name="Jen D."/>
            <person name="Larson L."/>
            <person name="Mehta T."/>
            <person name="Park D."/>
            <person name="Pearson M."/>
            <person name="Roberts A."/>
            <person name="Saif S."/>
            <person name="Shenoy N."/>
            <person name="Sisk P."/>
            <person name="Stolte C."/>
            <person name="Sykes S."/>
            <person name="Thomson T."/>
            <person name="Walk T."/>
            <person name="White J."/>
            <person name="Yandava C."/>
            <person name="Burger G."/>
            <person name="Gray M.W."/>
            <person name="Holland P.W.H."/>
            <person name="King N."/>
            <person name="Lang F.B.F."/>
            <person name="Roger A.J."/>
            <person name="Ruiz-Trillo I."/>
            <person name="Lander E."/>
            <person name="Nusbaum C."/>
        </authorList>
    </citation>
    <scope>NUCLEOTIDE SEQUENCE [LARGE SCALE GENOMIC DNA]</scope>
    <source>
        <strain evidence="10 11">ATCC 50062</strain>
    </source>
</reference>
<dbReference type="Pfam" id="PF00069">
    <property type="entry name" value="Pkinase"/>
    <property type="match status" value="1"/>
</dbReference>
<dbReference type="AlphaFoldDB" id="A0A0L0D8R1"/>
<evidence type="ECO:0000256" key="4">
    <source>
        <dbReference type="ARBA" id="ARBA00022777"/>
    </source>
</evidence>
<feature type="compositionally biased region" description="Basic and acidic residues" evidence="6">
    <location>
        <begin position="1"/>
        <end position="11"/>
    </location>
</feature>
<accession>A0A0L0D8R1</accession>
<dbReference type="InterPro" id="IPR000719">
    <property type="entry name" value="Prot_kinase_dom"/>
</dbReference>
<dbReference type="Gene3D" id="2.60.200.20">
    <property type="match status" value="1"/>
</dbReference>
<dbReference type="InterPro" id="IPR036116">
    <property type="entry name" value="FN3_sf"/>
</dbReference>
<dbReference type="Gene3D" id="1.10.510.10">
    <property type="entry name" value="Transferase(Phosphotransferase) domain 1"/>
    <property type="match status" value="1"/>
</dbReference>
<dbReference type="CDD" id="cd00063">
    <property type="entry name" value="FN3"/>
    <property type="match status" value="1"/>
</dbReference>
<gene>
    <name evidence="10" type="ORF">AMSG_00382</name>
</gene>
<dbReference type="Gene3D" id="2.60.40.10">
    <property type="entry name" value="Immunoglobulins"/>
    <property type="match status" value="1"/>
</dbReference>
<keyword evidence="4 10" id="KW-0418">Kinase</keyword>
<keyword evidence="2" id="KW-0808">Transferase</keyword>
<dbReference type="EMBL" id="GL349434">
    <property type="protein sequence ID" value="KNC48605.1"/>
    <property type="molecule type" value="Genomic_DNA"/>
</dbReference>
<evidence type="ECO:0000256" key="3">
    <source>
        <dbReference type="ARBA" id="ARBA00022741"/>
    </source>
</evidence>